<sequence>MRFLSVWLIGTLIAVATGQNSTAPEATTLDPITEQNNEINEKLEQILLTLGQGHSSHNNEFNQWLQTIRDVKKLSQNRLTEKVRAHALFTDFNRRRLELEEEIDERLDELVDDLIPSLQQNSKCAKFYRRQRDILRRAVTATNARKTEKIRENSVKCPHKEENDDSNEDDDLMFSDAADSGSVEV</sequence>
<accession>A0A0Q9X2D0</accession>
<evidence type="ECO:0000256" key="1">
    <source>
        <dbReference type="SAM" id="MobiDB-lite"/>
    </source>
</evidence>
<name>A0A0Q9X2D0_DROWI</name>
<reference evidence="3 4" key="1">
    <citation type="journal article" date="2007" name="Nature">
        <title>Evolution of genes and genomes on the Drosophila phylogeny.</title>
        <authorList>
            <consortium name="Drosophila 12 Genomes Consortium"/>
            <person name="Clark A.G."/>
            <person name="Eisen M.B."/>
            <person name="Smith D.R."/>
            <person name="Bergman C.M."/>
            <person name="Oliver B."/>
            <person name="Markow T.A."/>
            <person name="Kaufman T.C."/>
            <person name="Kellis M."/>
            <person name="Gelbart W."/>
            <person name="Iyer V.N."/>
            <person name="Pollard D.A."/>
            <person name="Sackton T.B."/>
            <person name="Larracuente A.M."/>
            <person name="Singh N.D."/>
            <person name="Abad J.P."/>
            <person name="Abt D.N."/>
            <person name="Adryan B."/>
            <person name="Aguade M."/>
            <person name="Akashi H."/>
            <person name="Anderson W.W."/>
            <person name="Aquadro C.F."/>
            <person name="Ardell D.H."/>
            <person name="Arguello R."/>
            <person name="Artieri C.G."/>
            <person name="Barbash D.A."/>
            <person name="Barker D."/>
            <person name="Barsanti P."/>
            <person name="Batterham P."/>
            <person name="Batzoglou S."/>
            <person name="Begun D."/>
            <person name="Bhutkar A."/>
            <person name="Blanco E."/>
            <person name="Bosak S.A."/>
            <person name="Bradley R.K."/>
            <person name="Brand A.D."/>
            <person name="Brent M.R."/>
            <person name="Brooks A.N."/>
            <person name="Brown R.H."/>
            <person name="Butlin R.K."/>
            <person name="Caggese C."/>
            <person name="Calvi B.R."/>
            <person name="Bernardo de Carvalho A."/>
            <person name="Caspi A."/>
            <person name="Castrezana S."/>
            <person name="Celniker S.E."/>
            <person name="Chang J.L."/>
            <person name="Chapple C."/>
            <person name="Chatterji S."/>
            <person name="Chinwalla A."/>
            <person name="Civetta A."/>
            <person name="Clifton S.W."/>
            <person name="Comeron J.M."/>
            <person name="Costello J.C."/>
            <person name="Coyne J.A."/>
            <person name="Daub J."/>
            <person name="David R.G."/>
            <person name="Delcher A.L."/>
            <person name="Delehaunty K."/>
            <person name="Do C.B."/>
            <person name="Ebling H."/>
            <person name="Edwards K."/>
            <person name="Eickbush T."/>
            <person name="Evans J.D."/>
            <person name="Filipski A."/>
            <person name="Findeiss S."/>
            <person name="Freyhult E."/>
            <person name="Fulton L."/>
            <person name="Fulton R."/>
            <person name="Garcia A.C."/>
            <person name="Gardiner A."/>
            <person name="Garfield D.A."/>
            <person name="Garvin B.E."/>
            <person name="Gibson G."/>
            <person name="Gilbert D."/>
            <person name="Gnerre S."/>
            <person name="Godfrey J."/>
            <person name="Good R."/>
            <person name="Gotea V."/>
            <person name="Gravely B."/>
            <person name="Greenberg A.J."/>
            <person name="Griffiths-Jones S."/>
            <person name="Gross S."/>
            <person name="Guigo R."/>
            <person name="Gustafson E.A."/>
            <person name="Haerty W."/>
            <person name="Hahn M.W."/>
            <person name="Halligan D.L."/>
            <person name="Halpern A.L."/>
            <person name="Halter G.M."/>
            <person name="Han M.V."/>
            <person name="Heger A."/>
            <person name="Hillier L."/>
            <person name="Hinrichs A.S."/>
            <person name="Holmes I."/>
            <person name="Hoskins R.A."/>
            <person name="Hubisz M.J."/>
            <person name="Hultmark D."/>
            <person name="Huntley M.A."/>
            <person name="Jaffe D.B."/>
            <person name="Jagadeeshan S."/>
            <person name="Jeck W.R."/>
            <person name="Johnson J."/>
            <person name="Jones C.D."/>
            <person name="Jordan W.C."/>
            <person name="Karpen G.H."/>
            <person name="Kataoka E."/>
            <person name="Keightley P.D."/>
            <person name="Kheradpour P."/>
            <person name="Kirkness E.F."/>
            <person name="Koerich L.B."/>
            <person name="Kristiansen K."/>
            <person name="Kudrna D."/>
            <person name="Kulathinal R.J."/>
            <person name="Kumar S."/>
            <person name="Kwok R."/>
            <person name="Lander E."/>
            <person name="Langley C.H."/>
            <person name="Lapoint R."/>
            <person name="Lazzaro B.P."/>
            <person name="Lee S.J."/>
            <person name="Levesque L."/>
            <person name="Li R."/>
            <person name="Lin C.F."/>
            <person name="Lin M.F."/>
            <person name="Lindblad-Toh K."/>
            <person name="Llopart A."/>
            <person name="Long M."/>
            <person name="Low L."/>
            <person name="Lozovsky E."/>
            <person name="Lu J."/>
            <person name="Luo M."/>
            <person name="Machado C.A."/>
            <person name="Makalowski W."/>
            <person name="Marzo M."/>
            <person name="Matsuda M."/>
            <person name="Matzkin L."/>
            <person name="McAllister B."/>
            <person name="McBride C.S."/>
            <person name="McKernan B."/>
            <person name="McKernan K."/>
            <person name="Mendez-Lago M."/>
            <person name="Minx P."/>
            <person name="Mollenhauer M.U."/>
            <person name="Montooth K."/>
            <person name="Mount S.M."/>
            <person name="Mu X."/>
            <person name="Myers E."/>
            <person name="Negre B."/>
            <person name="Newfeld S."/>
            <person name="Nielsen R."/>
            <person name="Noor M.A."/>
            <person name="O'Grady P."/>
            <person name="Pachter L."/>
            <person name="Papaceit M."/>
            <person name="Parisi M.J."/>
            <person name="Parisi M."/>
            <person name="Parts L."/>
            <person name="Pedersen J.S."/>
            <person name="Pesole G."/>
            <person name="Phillippy A.M."/>
            <person name="Ponting C.P."/>
            <person name="Pop M."/>
            <person name="Porcelli D."/>
            <person name="Powell J.R."/>
            <person name="Prohaska S."/>
            <person name="Pruitt K."/>
            <person name="Puig M."/>
            <person name="Quesneville H."/>
            <person name="Ram K.R."/>
            <person name="Rand D."/>
            <person name="Rasmussen M.D."/>
            <person name="Reed L.K."/>
            <person name="Reenan R."/>
            <person name="Reily A."/>
            <person name="Remington K.A."/>
            <person name="Rieger T.T."/>
            <person name="Ritchie M.G."/>
            <person name="Robin C."/>
            <person name="Rogers Y.H."/>
            <person name="Rohde C."/>
            <person name="Rozas J."/>
            <person name="Rubenfield M.J."/>
            <person name="Ruiz A."/>
            <person name="Russo S."/>
            <person name="Salzberg S.L."/>
            <person name="Sanchez-Gracia A."/>
            <person name="Saranga D.J."/>
            <person name="Sato H."/>
            <person name="Schaeffer S.W."/>
            <person name="Schatz M.C."/>
            <person name="Schlenke T."/>
            <person name="Schwartz R."/>
            <person name="Segarra C."/>
            <person name="Singh R.S."/>
            <person name="Sirot L."/>
            <person name="Sirota M."/>
            <person name="Sisneros N.B."/>
            <person name="Smith C.D."/>
            <person name="Smith T.F."/>
            <person name="Spieth J."/>
            <person name="Stage D.E."/>
            <person name="Stark A."/>
            <person name="Stephan W."/>
            <person name="Strausberg R.L."/>
            <person name="Strempel S."/>
            <person name="Sturgill D."/>
            <person name="Sutton G."/>
            <person name="Sutton G.G."/>
            <person name="Tao W."/>
            <person name="Teichmann S."/>
            <person name="Tobari Y.N."/>
            <person name="Tomimura Y."/>
            <person name="Tsolas J.M."/>
            <person name="Valente V.L."/>
            <person name="Venter E."/>
            <person name="Venter J.C."/>
            <person name="Vicario S."/>
            <person name="Vieira F.G."/>
            <person name="Vilella A.J."/>
            <person name="Villasante A."/>
            <person name="Walenz B."/>
            <person name="Wang J."/>
            <person name="Wasserman M."/>
            <person name="Watts T."/>
            <person name="Wilson D."/>
            <person name="Wilson R.K."/>
            <person name="Wing R.A."/>
            <person name="Wolfner M.F."/>
            <person name="Wong A."/>
            <person name="Wong G.K."/>
            <person name="Wu C.I."/>
            <person name="Wu G."/>
            <person name="Yamamoto D."/>
            <person name="Yang H.P."/>
            <person name="Yang S.P."/>
            <person name="Yorke J.A."/>
            <person name="Yoshida K."/>
            <person name="Zdobnov E."/>
            <person name="Zhang P."/>
            <person name="Zhang Y."/>
            <person name="Zimin A.V."/>
            <person name="Baldwin J."/>
            <person name="Abdouelleil A."/>
            <person name="Abdulkadir J."/>
            <person name="Abebe A."/>
            <person name="Abera B."/>
            <person name="Abreu J."/>
            <person name="Acer S.C."/>
            <person name="Aftuck L."/>
            <person name="Alexander A."/>
            <person name="An P."/>
            <person name="Anderson E."/>
            <person name="Anderson S."/>
            <person name="Arachi H."/>
            <person name="Azer M."/>
            <person name="Bachantsang P."/>
            <person name="Barry A."/>
            <person name="Bayul T."/>
            <person name="Berlin A."/>
            <person name="Bessette D."/>
            <person name="Bloom T."/>
            <person name="Blye J."/>
            <person name="Boguslavskiy L."/>
            <person name="Bonnet C."/>
            <person name="Boukhgalter B."/>
            <person name="Bourzgui I."/>
            <person name="Brown A."/>
            <person name="Cahill P."/>
            <person name="Channer S."/>
            <person name="Cheshatsang Y."/>
            <person name="Chuda L."/>
            <person name="Citroen M."/>
            <person name="Collymore A."/>
            <person name="Cooke P."/>
            <person name="Costello M."/>
            <person name="D'Aco K."/>
            <person name="Daza R."/>
            <person name="De Haan G."/>
            <person name="DeGray S."/>
            <person name="DeMaso C."/>
            <person name="Dhargay N."/>
            <person name="Dooley K."/>
            <person name="Dooley E."/>
            <person name="Doricent M."/>
            <person name="Dorje P."/>
            <person name="Dorjee K."/>
            <person name="Dupes A."/>
            <person name="Elong R."/>
            <person name="Falk J."/>
            <person name="Farina A."/>
            <person name="Faro S."/>
            <person name="Ferguson D."/>
            <person name="Fisher S."/>
            <person name="Foley C.D."/>
            <person name="Franke A."/>
            <person name="Friedrich D."/>
            <person name="Gadbois L."/>
            <person name="Gearin G."/>
            <person name="Gearin C.R."/>
            <person name="Giannoukos G."/>
            <person name="Goode T."/>
            <person name="Graham J."/>
            <person name="Grandbois E."/>
            <person name="Grewal S."/>
            <person name="Gyaltsen K."/>
            <person name="Hafez N."/>
            <person name="Hagos B."/>
            <person name="Hall J."/>
            <person name="Henson C."/>
            <person name="Hollinger A."/>
            <person name="Honan T."/>
            <person name="Huard M.D."/>
            <person name="Hughes L."/>
            <person name="Hurhula B."/>
            <person name="Husby M.E."/>
            <person name="Kamat A."/>
            <person name="Kanga B."/>
            <person name="Kashin S."/>
            <person name="Khazanovich D."/>
            <person name="Kisner P."/>
            <person name="Lance K."/>
            <person name="Lara M."/>
            <person name="Lee W."/>
            <person name="Lennon N."/>
            <person name="Letendre F."/>
            <person name="LeVine R."/>
            <person name="Lipovsky A."/>
            <person name="Liu X."/>
            <person name="Liu J."/>
            <person name="Liu S."/>
            <person name="Lokyitsang T."/>
            <person name="Lokyitsang Y."/>
            <person name="Lubonja R."/>
            <person name="Lui A."/>
            <person name="MacDonald P."/>
            <person name="Magnisalis V."/>
            <person name="Maru K."/>
            <person name="Matthews C."/>
            <person name="McCusker W."/>
            <person name="McDonough S."/>
            <person name="Mehta T."/>
            <person name="Meldrim J."/>
            <person name="Meneus L."/>
            <person name="Mihai O."/>
            <person name="Mihalev A."/>
            <person name="Mihova T."/>
            <person name="Mittelman R."/>
            <person name="Mlenga V."/>
            <person name="Montmayeur A."/>
            <person name="Mulrain L."/>
            <person name="Navidi A."/>
            <person name="Naylor J."/>
            <person name="Negash T."/>
            <person name="Nguyen T."/>
            <person name="Nguyen N."/>
            <person name="Nicol R."/>
            <person name="Norbu C."/>
            <person name="Norbu N."/>
            <person name="Novod N."/>
            <person name="O'Neill B."/>
            <person name="Osman S."/>
            <person name="Markiewicz E."/>
            <person name="Oyono O.L."/>
            <person name="Patti C."/>
            <person name="Phunkhang P."/>
            <person name="Pierre F."/>
            <person name="Priest M."/>
            <person name="Raghuraman S."/>
            <person name="Rege F."/>
            <person name="Reyes R."/>
            <person name="Rise C."/>
            <person name="Rogov P."/>
            <person name="Ross K."/>
            <person name="Ryan E."/>
            <person name="Settipalli S."/>
            <person name="Shea T."/>
            <person name="Sherpa N."/>
            <person name="Shi L."/>
            <person name="Shih D."/>
            <person name="Sparrow T."/>
            <person name="Spaulding J."/>
            <person name="Stalker J."/>
            <person name="Stange-Thomann N."/>
            <person name="Stavropoulos S."/>
            <person name="Stone C."/>
            <person name="Strader C."/>
            <person name="Tesfaye S."/>
            <person name="Thomson T."/>
            <person name="Thoulutsang Y."/>
            <person name="Thoulutsang D."/>
            <person name="Topham K."/>
            <person name="Topping I."/>
            <person name="Tsamla T."/>
            <person name="Vassiliev H."/>
            <person name="Vo A."/>
            <person name="Wangchuk T."/>
            <person name="Wangdi T."/>
            <person name="Weiand M."/>
            <person name="Wilkinson J."/>
            <person name="Wilson A."/>
            <person name="Yadav S."/>
            <person name="Young G."/>
            <person name="Yu Q."/>
            <person name="Zembek L."/>
            <person name="Zhong D."/>
            <person name="Zimmer A."/>
            <person name="Zwirko Z."/>
            <person name="Jaffe D.B."/>
            <person name="Alvarez P."/>
            <person name="Brockman W."/>
            <person name="Butler J."/>
            <person name="Chin C."/>
            <person name="Gnerre S."/>
            <person name="Grabherr M."/>
            <person name="Kleber M."/>
            <person name="Mauceli E."/>
            <person name="MacCallum I."/>
        </authorList>
    </citation>
    <scope>NUCLEOTIDE SEQUENCE [LARGE SCALE GENOMIC DNA]</scope>
    <source>
        <strain evidence="4">Tucson 14030-0811.24</strain>
    </source>
</reference>
<dbReference type="STRING" id="7260.A0A0Q9X2D0"/>
<dbReference type="Proteomes" id="UP000007798">
    <property type="component" value="Unassembled WGS sequence"/>
</dbReference>
<feature type="compositionally biased region" description="Basic and acidic residues" evidence="1">
    <location>
        <begin position="146"/>
        <end position="162"/>
    </location>
</feature>
<gene>
    <name evidence="3" type="primary">Dwil\GK27689</name>
    <name evidence="3" type="ORF">Dwil_GK27689</name>
</gene>
<dbReference type="EMBL" id="CH963857">
    <property type="protein sequence ID" value="KRF98407.1"/>
    <property type="molecule type" value="Genomic_DNA"/>
</dbReference>
<evidence type="ECO:0000313" key="4">
    <source>
        <dbReference type="Proteomes" id="UP000007798"/>
    </source>
</evidence>
<dbReference type="KEGG" id="dwi:26529691"/>
<evidence type="ECO:0000256" key="2">
    <source>
        <dbReference type="SAM" id="SignalP"/>
    </source>
</evidence>
<dbReference type="AlphaFoldDB" id="A0A0Q9X2D0"/>
<keyword evidence="4" id="KW-1185">Reference proteome</keyword>
<proteinExistence type="predicted"/>
<feature type="signal peptide" evidence="2">
    <location>
        <begin position="1"/>
        <end position="18"/>
    </location>
</feature>
<feature type="region of interest" description="Disordered" evidence="1">
    <location>
        <begin position="146"/>
        <end position="185"/>
    </location>
</feature>
<feature type="chain" id="PRO_5006387409" evidence="2">
    <location>
        <begin position="19"/>
        <end position="185"/>
    </location>
</feature>
<dbReference type="InParanoid" id="A0A0Q9X2D0"/>
<organism evidence="3 4">
    <name type="scientific">Drosophila willistoni</name>
    <name type="common">Fruit fly</name>
    <dbReference type="NCBI Taxonomy" id="7260"/>
    <lineage>
        <taxon>Eukaryota</taxon>
        <taxon>Metazoa</taxon>
        <taxon>Ecdysozoa</taxon>
        <taxon>Arthropoda</taxon>
        <taxon>Hexapoda</taxon>
        <taxon>Insecta</taxon>
        <taxon>Pterygota</taxon>
        <taxon>Neoptera</taxon>
        <taxon>Endopterygota</taxon>
        <taxon>Diptera</taxon>
        <taxon>Brachycera</taxon>
        <taxon>Muscomorpha</taxon>
        <taxon>Ephydroidea</taxon>
        <taxon>Drosophilidae</taxon>
        <taxon>Drosophila</taxon>
        <taxon>Sophophora</taxon>
    </lineage>
</organism>
<feature type="compositionally biased region" description="Acidic residues" evidence="1">
    <location>
        <begin position="163"/>
        <end position="173"/>
    </location>
</feature>
<dbReference type="OrthoDB" id="7861733at2759"/>
<keyword evidence="2" id="KW-0732">Signal</keyword>
<evidence type="ECO:0000313" key="3">
    <source>
        <dbReference type="EMBL" id="KRF98407.1"/>
    </source>
</evidence>
<protein>
    <submittedName>
        <fullName evidence="3">Uncharacterized protein</fullName>
    </submittedName>
</protein>